<proteinExistence type="predicted"/>
<gene>
    <name evidence="1" type="ORF">FOYG_00539</name>
</gene>
<protein>
    <submittedName>
        <fullName evidence="1">Uncharacterized protein</fullName>
    </submittedName>
</protein>
<sequence>MVLCTYSSNLALQASSSSPSNSMQMQARGSRMRPYWGSLHHHVQRANRASYPLDVYGIGYAQRFIYVHEPCTARHCTLKWVQLYAHSHLDVALGYRVLSPIESLPLHDVAGCSFFCLDDRSQVVILNFSSIGRFQHASHC</sequence>
<organism evidence="1 2">
    <name type="scientific">Fusarium oxysporum NRRL 32931</name>
    <dbReference type="NCBI Taxonomy" id="660029"/>
    <lineage>
        <taxon>Eukaryota</taxon>
        <taxon>Fungi</taxon>
        <taxon>Dikarya</taxon>
        <taxon>Ascomycota</taxon>
        <taxon>Pezizomycotina</taxon>
        <taxon>Sordariomycetes</taxon>
        <taxon>Hypocreomycetidae</taxon>
        <taxon>Hypocreales</taxon>
        <taxon>Nectriaceae</taxon>
        <taxon>Fusarium</taxon>
        <taxon>Fusarium oxysporum species complex</taxon>
    </lineage>
</organism>
<accession>W9J7A6</accession>
<evidence type="ECO:0000313" key="1">
    <source>
        <dbReference type="EMBL" id="EWZ00752.1"/>
    </source>
</evidence>
<evidence type="ECO:0000313" key="2">
    <source>
        <dbReference type="Proteomes" id="UP000030753"/>
    </source>
</evidence>
<reference evidence="1 2" key="1">
    <citation type="submission" date="2011-06" db="EMBL/GenBank/DDBJ databases">
        <title>The Genome Sequence of Fusarium oxysporum FOSC 3-a.</title>
        <authorList>
            <consortium name="The Broad Institute Genome Sequencing Platform"/>
            <person name="Ma L.-J."/>
            <person name="Gale L.R."/>
            <person name="Schwartz D.C."/>
            <person name="Zhou S."/>
            <person name="Corby-Kistler H."/>
            <person name="Young S.K."/>
            <person name="Zeng Q."/>
            <person name="Gargeya S."/>
            <person name="Fitzgerald M."/>
            <person name="Haas B."/>
            <person name="Abouelleil A."/>
            <person name="Alvarado L."/>
            <person name="Arachchi H.M."/>
            <person name="Berlin A."/>
            <person name="Brown A."/>
            <person name="Chapman S.B."/>
            <person name="Chen Z."/>
            <person name="Dunbar C."/>
            <person name="Freedman E."/>
            <person name="Gearin G."/>
            <person name="Gellesch M."/>
            <person name="Goldberg J."/>
            <person name="Griggs A."/>
            <person name="Gujja S."/>
            <person name="Heiman D."/>
            <person name="Howarth C."/>
            <person name="Larson L."/>
            <person name="Lui A."/>
            <person name="MacDonald P.J.P."/>
            <person name="Mehta T."/>
            <person name="Montmayeur A."/>
            <person name="Murphy C."/>
            <person name="Neiman D."/>
            <person name="Pearson M."/>
            <person name="Priest M."/>
            <person name="Roberts A."/>
            <person name="Saif S."/>
            <person name="Shea T."/>
            <person name="Shenoy N."/>
            <person name="Sisk P."/>
            <person name="Stolte C."/>
            <person name="Sykes S."/>
            <person name="Wortman J."/>
            <person name="Nusbaum C."/>
            <person name="Birren B."/>
        </authorList>
    </citation>
    <scope>NUCLEOTIDE SEQUENCE [LARGE SCALE GENOMIC DNA]</scope>
    <source>
        <strain evidence="2">FOSC 3-a</strain>
    </source>
</reference>
<dbReference type="HOGENOM" id="CLU_1835240_0_0_1"/>
<dbReference type="Proteomes" id="UP000030753">
    <property type="component" value="Unassembled WGS sequence"/>
</dbReference>
<name>W9J7A6_FUSOX</name>
<dbReference type="AlphaFoldDB" id="W9J7A6"/>
<dbReference type="EMBL" id="JH717839">
    <property type="protein sequence ID" value="EWZ00752.1"/>
    <property type="molecule type" value="Genomic_DNA"/>
</dbReference>